<evidence type="ECO:0000313" key="4">
    <source>
        <dbReference type="Proteomes" id="UP001609219"/>
    </source>
</evidence>
<dbReference type="InterPro" id="IPR036291">
    <property type="entry name" value="NAD(P)-bd_dom_sf"/>
</dbReference>
<dbReference type="PIRSF" id="PIRSF001439">
    <property type="entry name" value="CryM"/>
    <property type="match status" value="1"/>
</dbReference>
<dbReference type="Proteomes" id="UP001609176">
    <property type="component" value="Unassembled WGS sequence"/>
</dbReference>
<evidence type="ECO:0000313" key="2">
    <source>
        <dbReference type="EMBL" id="MFH5243237.1"/>
    </source>
</evidence>
<proteinExistence type="predicted"/>
<dbReference type="Proteomes" id="UP001609219">
    <property type="component" value="Unassembled WGS sequence"/>
</dbReference>
<gene>
    <name evidence="2" type="ORF">ACHIPV_15360</name>
    <name evidence="1" type="ORF">ACHIRB_11385</name>
</gene>
<sequence>MTLILRHSDITPLLDRNEVRHAVEAAFAGLAGGEFSNPAPGRLTLPTNGSALPMAACTNDRVAVKLLCDIPSNRDRALPTQRSTILVTSATTGACVAILDGRAVTAIRTAAASAVATAHLARPTASTLGLIGAGNLAIEHAHAVAAVRDIQRIIIWSRTTATIDAFRSATECLGIPVHSAPSVEAVMDAADIVCTVTPSEEPIVCGKCLRQGQHINAVGAPPRPDHREIDSVGMARARIIVDSHTTTMSKSGAVLIAIADGFITEEDARTELGHVINGTAPGRTTDDDITIFESVGIGLQDLVTAKLVIDHATRLGAGTTVDLTA</sequence>
<dbReference type="InterPro" id="IPR023401">
    <property type="entry name" value="ODC_N"/>
</dbReference>
<evidence type="ECO:0000313" key="3">
    <source>
        <dbReference type="Proteomes" id="UP001609176"/>
    </source>
</evidence>
<dbReference type="Gene3D" id="3.30.1780.10">
    <property type="entry name" value="ornithine cyclodeaminase, domain 1"/>
    <property type="match status" value="1"/>
</dbReference>
<dbReference type="EMBL" id="JBIMSP010000022">
    <property type="protein sequence ID" value="MFH5243237.1"/>
    <property type="molecule type" value="Genomic_DNA"/>
</dbReference>
<organism evidence="1 4">
    <name type="scientific">Antrihabitans spumae</name>
    <dbReference type="NCBI Taxonomy" id="3373370"/>
    <lineage>
        <taxon>Bacteria</taxon>
        <taxon>Bacillati</taxon>
        <taxon>Actinomycetota</taxon>
        <taxon>Actinomycetes</taxon>
        <taxon>Mycobacteriales</taxon>
        <taxon>Nocardiaceae</taxon>
        <taxon>Antrihabitans</taxon>
    </lineage>
</organism>
<protein>
    <submittedName>
        <fullName evidence="1">Ornithine cyclodeaminase family protein</fullName>
    </submittedName>
</protein>
<dbReference type="InterPro" id="IPR003462">
    <property type="entry name" value="ODC_Mu_crystall"/>
</dbReference>
<reference evidence="3 4" key="1">
    <citation type="submission" date="2024-10" db="EMBL/GenBank/DDBJ databases">
        <authorList>
            <person name="Riesco R."/>
        </authorList>
    </citation>
    <scope>NUCLEOTIDE SEQUENCE [LARGE SCALE GENOMIC DNA]</scope>
    <source>
        <strain evidence="2 3">NCIMB 15448</strain>
        <strain evidence="1 4">NCIMB 15450</strain>
    </source>
</reference>
<evidence type="ECO:0000313" key="1">
    <source>
        <dbReference type="EMBL" id="MFH5229174.1"/>
    </source>
</evidence>
<accession>A0ABW7K331</accession>
<dbReference type="RefSeq" id="WP_395124924.1">
    <property type="nucleotide sequence ID" value="NZ_JBIMSN010000050.1"/>
</dbReference>
<dbReference type="PANTHER" id="PTHR13812:SF19">
    <property type="entry name" value="KETIMINE REDUCTASE MU-CRYSTALLIN"/>
    <property type="match status" value="1"/>
</dbReference>
<name>A0ABW7K331_9NOCA</name>
<dbReference type="EMBL" id="JBIMSN010000050">
    <property type="protein sequence ID" value="MFH5229174.1"/>
    <property type="molecule type" value="Genomic_DNA"/>
</dbReference>
<comment type="caution">
    <text evidence="1">The sequence shown here is derived from an EMBL/GenBank/DDBJ whole genome shotgun (WGS) entry which is preliminary data.</text>
</comment>
<dbReference type="Gene3D" id="3.40.50.720">
    <property type="entry name" value="NAD(P)-binding Rossmann-like Domain"/>
    <property type="match status" value="1"/>
</dbReference>
<dbReference type="Pfam" id="PF02423">
    <property type="entry name" value="OCD_Mu_crystall"/>
    <property type="match status" value="1"/>
</dbReference>
<dbReference type="PANTHER" id="PTHR13812">
    <property type="entry name" value="KETIMINE REDUCTASE MU-CRYSTALLIN"/>
    <property type="match status" value="1"/>
</dbReference>
<dbReference type="SUPFAM" id="SSF51735">
    <property type="entry name" value="NAD(P)-binding Rossmann-fold domains"/>
    <property type="match status" value="1"/>
</dbReference>
<keyword evidence="4" id="KW-1185">Reference proteome</keyword>